<name>A0A5C7IHN9_9ROSI</name>
<dbReference type="PROSITE" id="PS00674">
    <property type="entry name" value="AAA"/>
    <property type="match status" value="2"/>
</dbReference>
<feature type="domain" description="ATPase AAA-type core" evidence="2">
    <location>
        <begin position="17"/>
        <end position="49"/>
    </location>
</feature>
<dbReference type="SUPFAM" id="SSF52540">
    <property type="entry name" value="P-loop containing nucleoside triphosphate hydrolases"/>
    <property type="match status" value="2"/>
</dbReference>
<dbReference type="InterPro" id="IPR003960">
    <property type="entry name" value="ATPase_AAA_CS"/>
</dbReference>
<dbReference type="GO" id="GO:0005524">
    <property type="term" value="F:ATP binding"/>
    <property type="evidence" value="ECO:0007669"/>
    <property type="project" value="UniProtKB-KW"/>
</dbReference>
<evidence type="ECO:0000256" key="1">
    <source>
        <dbReference type="RuleBase" id="RU003651"/>
    </source>
</evidence>
<proteinExistence type="inferred from homology"/>
<feature type="domain" description="AAA ATPase AAA+ lid" evidence="3">
    <location>
        <begin position="73"/>
        <end position="108"/>
    </location>
</feature>
<accession>A0A5C7IHN9</accession>
<dbReference type="Gene3D" id="3.40.50.300">
    <property type="entry name" value="P-loop containing nucleotide triphosphate hydrolases"/>
    <property type="match status" value="2"/>
</dbReference>
<dbReference type="InterPro" id="IPR027417">
    <property type="entry name" value="P-loop_NTPase"/>
</dbReference>
<dbReference type="InterPro" id="IPR041569">
    <property type="entry name" value="AAA_lid_3"/>
</dbReference>
<evidence type="ECO:0000313" key="5">
    <source>
        <dbReference type="Proteomes" id="UP000323000"/>
    </source>
</evidence>
<dbReference type="Proteomes" id="UP000323000">
    <property type="component" value="Chromosome 2"/>
</dbReference>
<reference evidence="5" key="1">
    <citation type="journal article" date="2019" name="Gigascience">
        <title>De novo genome assembly of the endangered Acer yangbiense, a plant species with extremely small populations endemic to Yunnan Province, China.</title>
        <authorList>
            <person name="Yang J."/>
            <person name="Wariss H.M."/>
            <person name="Tao L."/>
            <person name="Zhang R."/>
            <person name="Yun Q."/>
            <person name="Hollingsworth P."/>
            <person name="Dao Z."/>
            <person name="Luo G."/>
            <person name="Guo H."/>
            <person name="Ma Y."/>
            <person name="Sun W."/>
        </authorList>
    </citation>
    <scope>NUCLEOTIDE SEQUENCE [LARGE SCALE GENOMIC DNA]</scope>
    <source>
        <strain evidence="5">cv. Malutang</strain>
    </source>
</reference>
<dbReference type="Pfam" id="PF00004">
    <property type="entry name" value="AAA"/>
    <property type="match status" value="1"/>
</dbReference>
<dbReference type="AlphaFoldDB" id="A0A5C7IHN9"/>
<dbReference type="PANTHER" id="PTHR48470:SF1">
    <property type="entry name" value="CELL DIVISION CONTROL PROTEIN 48 C ISOFORM 1"/>
    <property type="match status" value="1"/>
</dbReference>
<comment type="similarity">
    <text evidence="1">Belongs to the AAA ATPase family.</text>
</comment>
<dbReference type="InterPro" id="IPR003959">
    <property type="entry name" value="ATPase_AAA_core"/>
</dbReference>
<evidence type="ECO:0000259" key="2">
    <source>
        <dbReference type="Pfam" id="PF00004"/>
    </source>
</evidence>
<keyword evidence="5" id="KW-1185">Reference proteome</keyword>
<dbReference type="InterPro" id="IPR055278">
    <property type="entry name" value="CDC48c"/>
</dbReference>
<gene>
    <name evidence="4" type="ORF">EZV62_003419</name>
</gene>
<evidence type="ECO:0008006" key="6">
    <source>
        <dbReference type="Google" id="ProtNLM"/>
    </source>
</evidence>
<comment type="caution">
    <text evidence="4">The sequence shown here is derived from an EMBL/GenBank/DDBJ whole genome shotgun (WGS) entry which is preliminary data.</text>
</comment>
<organism evidence="4 5">
    <name type="scientific">Acer yangbiense</name>
    <dbReference type="NCBI Taxonomy" id="1000413"/>
    <lineage>
        <taxon>Eukaryota</taxon>
        <taxon>Viridiplantae</taxon>
        <taxon>Streptophyta</taxon>
        <taxon>Embryophyta</taxon>
        <taxon>Tracheophyta</taxon>
        <taxon>Spermatophyta</taxon>
        <taxon>Magnoliopsida</taxon>
        <taxon>eudicotyledons</taxon>
        <taxon>Gunneridae</taxon>
        <taxon>Pentapetalae</taxon>
        <taxon>rosids</taxon>
        <taxon>malvids</taxon>
        <taxon>Sapindales</taxon>
        <taxon>Sapindaceae</taxon>
        <taxon>Hippocastanoideae</taxon>
        <taxon>Acereae</taxon>
        <taxon>Acer</taxon>
    </lineage>
</organism>
<sequence>MVKAFMSEVMVRTVTLPGYVLVIGATNRPDAVDPALRRPGRFDREIVLGVPDENARVEILSVITRNLRVEGSFDLLKIARSTPGFVGADLSALANKAGNLAMKRIIDQRKSEFSGESMAEEHSDEWWRQPWLPEEMEKLMITMADFEEASKMVQPAARREGFSAIPNVKWEDVGGLDYLRQEFERYIVRRIKFPEEYEVIINDHTIFFSLTRTRSCGKTLIAKAVANEDSHQSPELLNKYVGESELALLIELDGADQRRGVFVIGATNRPDVMDRAVLRPVAQMKACESLSGADLSALMNEAAMAAWEEKLTATKSCPLTIKITHFERALSKITPSVSNQIIGEIALRSSKVRLVCGAATKLYVHACDIAAHHAIELVLRFA</sequence>
<dbReference type="PANTHER" id="PTHR48470">
    <property type="entry name" value="CELL DIVISION CONTROL PROTEIN 48 C ISOFORM 1"/>
    <property type="match status" value="1"/>
</dbReference>
<dbReference type="GO" id="GO:0016887">
    <property type="term" value="F:ATP hydrolysis activity"/>
    <property type="evidence" value="ECO:0007669"/>
    <property type="project" value="InterPro"/>
</dbReference>
<dbReference type="Pfam" id="PF17862">
    <property type="entry name" value="AAA_lid_3"/>
    <property type="match status" value="1"/>
</dbReference>
<dbReference type="EMBL" id="VAHF01000002">
    <property type="protein sequence ID" value="TXG68484.1"/>
    <property type="molecule type" value="Genomic_DNA"/>
</dbReference>
<protein>
    <recommendedName>
        <fullName evidence="6">ATPase AAA-type core domain-containing protein</fullName>
    </recommendedName>
</protein>
<keyword evidence="1" id="KW-0067">ATP-binding</keyword>
<evidence type="ECO:0000259" key="3">
    <source>
        <dbReference type="Pfam" id="PF17862"/>
    </source>
</evidence>
<dbReference type="Gene3D" id="1.10.8.60">
    <property type="match status" value="2"/>
</dbReference>
<dbReference type="FunFam" id="1.10.8.60:FF:000109">
    <property type="entry name" value="Cell division control protein 48 homolog C"/>
    <property type="match status" value="1"/>
</dbReference>
<dbReference type="OrthoDB" id="27435at2759"/>
<evidence type="ECO:0000313" key="4">
    <source>
        <dbReference type="EMBL" id="TXG68484.1"/>
    </source>
</evidence>
<keyword evidence="1" id="KW-0547">Nucleotide-binding</keyword>